<keyword evidence="1" id="KW-1133">Transmembrane helix</keyword>
<keyword evidence="3" id="KW-1185">Reference proteome</keyword>
<keyword evidence="1" id="KW-0472">Membrane</keyword>
<reference evidence="2 3" key="1">
    <citation type="submission" date="2022-10" db="EMBL/GenBank/DDBJ databases">
        <title>Luteolibacter flavescens strain MCCC 1K03193, whole genome shotgun sequencing project.</title>
        <authorList>
            <person name="Zhao G."/>
            <person name="Shen L."/>
        </authorList>
    </citation>
    <scope>NUCLEOTIDE SEQUENCE [LARGE SCALE GENOMIC DNA]</scope>
    <source>
        <strain evidence="2 3">MCCC 1K03193</strain>
    </source>
</reference>
<keyword evidence="1" id="KW-0812">Transmembrane</keyword>
<organism evidence="2 3">
    <name type="scientific">Luteolibacter flavescens</name>
    <dbReference type="NCBI Taxonomy" id="1859460"/>
    <lineage>
        <taxon>Bacteria</taxon>
        <taxon>Pseudomonadati</taxon>
        <taxon>Verrucomicrobiota</taxon>
        <taxon>Verrucomicrobiia</taxon>
        <taxon>Verrucomicrobiales</taxon>
        <taxon>Verrucomicrobiaceae</taxon>
        <taxon>Luteolibacter</taxon>
    </lineage>
</organism>
<evidence type="ECO:0000256" key="1">
    <source>
        <dbReference type="SAM" id="Phobius"/>
    </source>
</evidence>
<dbReference type="EMBL" id="JAPDDS010000013">
    <property type="protein sequence ID" value="MCW1886960.1"/>
    <property type="molecule type" value="Genomic_DNA"/>
</dbReference>
<accession>A0ABT3FVG3</accession>
<sequence length="80" mass="9049">MIDVTLTELAAWTIGIAMGIVVLFEWISRWSAAGAERRSLRKRVTCRLCLLVVEDEGRERTFRCPHCGADNERGRNKSLG</sequence>
<feature type="transmembrane region" description="Helical" evidence="1">
    <location>
        <begin position="12"/>
        <end position="32"/>
    </location>
</feature>
<evidence type="ECO:0000313" key="3">
    <source>
        <dbReference type="Proteomes" id="UP001207930"/>
    </source>
</evidence>
<proteinExistence type="predicted"/>
<evidence type="ECO:0008006" key="4">
    <source>
        <dbReference type="Google" id="ProtNLM"/>
    </source>
</evidence>
<dbReference type="RefSeq" id="WP_264502915.1">
    <property type="nucleotide sequence ID" value="NZ_JAPDDS010000013.1"/>
</dbReference>
<gene>
    <name evidence="2" type="ORF">OKA04_19630</name>
</gene>
<evidence type="ECO:0000313" key="2">
    <source>
        <dbReference type="EMBL" id="MCW1886960.1"/>
    </source>
</evidence>
<dbReference type="Proteomes" id="UP001207930">
    <property type="component" value="Unassembled WGS sequence"/>
</dbReference>
<protein>
    <recommendedName>
        <fullName evidence="4">Transposase</fullName>
    </recommendedName>
</protein>
<name>A0ABT3FVG3_9BACT</name>
<comment type="caution">
    <text evidence="2">The sequence shown here is derived from an EMBL/GenBank/DDBJ whole genome shotgun (WGS) entry which is preliminary data.</text>
</comment>